<dbReference type="EMBL" id="FMZE01000008">
    <property type="protein sequence ID" value="SDD40239.1"/>
    <property type="molecule type" value="Genomic_DNA"/>
</dbReference>
<dbReference type="InterPro" id="IPR003870">
    <property type="entry name" value="DUF222"/>
</dbReference>
<name>A0A1G6UG63_9PSEU</name>
<dbReference type="STRING" id="530584.SAMN05421630_10850"/>
<keyword evidence="4" id="KW-1185">Reference proteome</keyword>
<feature type="region of interest" description="Disordered" evidence="1">
    <location>
        <begin position="259"/>
        <end position="284"/>
    </location>
</feature>
<evidence type="ECO:0000313" key="4">
    <source>
        <dbReference type="Proteomes" id="UP000199494"/>
    </source>
</evidence>
<proteinExistence type="predicted"/>
<feature type="domain" description="DUF222" evidence="2">
    <location>
        <begin position="11"/>
        <end position="213"/>
    </location>
</feature>
<accession>A0A1G6UG63</accession>
<dbReference type="OrthoDB" id="5241234at2"/>
<sequence length="378" mass="40860">MDTQCTSSLGRIRLLRKRIGRLQGLLYKEIDAFWSGAGRCSDAVSQLAVALSISEQRARREIKCADALVRRLPHTMAALREGVIGATQAAKVVEPTAPIDDMSARSVDVMLIGRLDVESARLRRRVNDVVRKVDPIGAALRSSARNSKRRAMIVRGGPDTATIGAELSAETAHEAFDRIDCIARRKSTRDDEDRTLDQIRADVFADLLLRRGADDFSARIDPLLKPVGVTKGAGRGSPASVGCERKGSVALSSSVVAGRVGHPESQAVSARSGAMCDGSGVKESPVRDARNCLLGVGVSPRQTILNESEQGSRRRSGKRRRSRGRGRGTRSRDGFESGHAGHVQISPGVELDSVRPGPFLEAPGRHLWLWPFPIRNSA</sequence>
<reference evidence="3 4" key="1">
    <citation type="submission" date="2016-10" db="EMBL/GenBank/DDBJ databases">
        <authorList>
            <person name="de Groot N.N."/>
        </authorList>
    </citation>
    <scope>NUCLEOTIDE SEQUENCE [LARGE SCALE GENOMIC DNA]</scope>
    <source>
        <strain evidence="3 4">CGMCC 4.5506</strain>
    </source>
</reference>
<feature type="compositionally biased region" description="Basic residues" evidence="1">
    <location>
        <begin position="313"/>
        <end position="329"/>
    </location>
</feature>
<evidence type="ECO:0000313" key="3">
    <source>
        <dbReference type="EMBL" id="SDD40239.1"/>
    </source>
</evidence>
<gene>
    <name evidence="3" type="ORF">SAMN05421630_10850</name>
</gene>
<evidence type="ECO:0000256" key="1">
    <source>
        <dbReference type="SAM" id="MobiDB-lite"/>
    </source>
</evidence>
<dbReference type="RefSeq" id="WP_091807613.1">
    <property type="nucleotide sequence ID" value="NZ_CP016353.1"/>
</dbReference>
<dbReference type="Proteomes" id="UP000199494">
    <property type="component" value="Unassembled WGS sequence"/>
</dbReference>
<feature type="region of interest" description="Disordered" evidence="1">
    <location>
        <begin position="303"/>
        <end position="352"/>
    </location>
</feature>
<evidence type="ECO:0000259" key="2">
    <source>
        <dbReference type="Pfam" id="PF02720"/>
    </source>
</evidence>
<dbReference type="AlphaFoldDB" id="A0A1G6UG63"/>
<organism evidence="3 4">
    <name type="scientific">Prauserella marina</name>
    <dbReference type="NCBI Taxonomy" id="530584"/>
    <lineage>
        <taxon>Bacteria</taxon>
        <taxon>Bacillati</taxon>
        <taxon>Actinomycetota</taxon>
        <taxon>Actinomycetes</taxon>
        <taxon>Pseudonocardiales</taxon>
        <taxon>Pseudonocardiaceae</taxon>
        <taxon>Prauserella</taxon>
    </lineage>
</organism>
<protein>
    <recommendedName>
        <fullName evidence="2">DUF222 domain-containing protein</fullName>
    </recommendedName>
</protein>
<dbReference type="Pfam" id="PF02720">
    <property type="entry name" value="DUF222"/>
    <property type="match status" value="1"/>
</dbReference>